<evidence type="ECO:0000256" key="1">
    <source>
        <dbReference type="SAM" id="MobiDB-lite"/>
    </source>
</evidence>
<dbReference type="EMBL" id="JABVXQ010000011">
    <property type="protein sequence ID" value="KAF6086256.1"/>
    <property type="molecule type" value="Genomic_DNA"/>
</dbReference>
<reference evidence="2 3" key="1">
    <citation type="journal article" date="2020" name="Nature">
        <title>Six reference-quality genomes reveal evolution of bat adaptations.</title>
        <authorList>
            <person name="Jebb D."/>
            <person name="Huang Z."/>
            <person name="Pippel M."/>
            <person name="Hughes G.M."/>
            <person name="Lavrichenko K."/>
            <person name="Devanna P."/>
            <person name="Winkler S."/>
            <person name="Jermiin L.S."/>
            <person name="Skirmuntt E.C."/>
            <person name="Katzourakis A."/>
            <person name="Burkitt-Gray L."/>
            <person name="Ray D.A."/>
            <person name="Sullivan K.A.M."/>
            <person name="Roscito J.G."/>
            <person name="Kirilenko B.M."/>
            <person name="Davalos L.M."/>
            <person name="Corthals A.P."/>
            <person name="Power M.L."/>
            <person name="Jones G."/>
            <person name="Ransome R.D."/>
            <person name="Dechmann D.K.N."/>
            <person name="Locatelli A.G."/>
            <person name="Puechmaille S.J."/>
            <person name="Fedrigo O."/>
            <person name="Jarvis E.D."/>
            <person name="Hiller M."/>
            <person name="Vernes S.C."/>
            <person name="Myers E.W."/>
            <person name="Teeling E.C."/>
        </authorList>
    </citation>
    <scope>NUCLEOTIDE SEQUENCE [LARGE SCALE GENOMIC DNA]</scope>
    <source>
        <strain evidence="2">Bat1K_MPI-CBG_1</strain>
    </source>
</reference>
<accession>A0A834DM95</accession>
<dbReference type="Proteomes" id="UP000664940">
    <property type="component" value="Unassembled WGS sequence"/>
</dbReference>
<protein>
    <submittedName>
        <fullName evidence="2">Uncharacterized protein</fullName>
    </submittedName>
</protein>
<organism evidence="2 3">
    <name type="scientific">Phyllostomus discolor</name>
    <name type="common">pale spear-nosed bat</name>
    <dbReference type="NCBI Taxonomy" id="89673"/>
    <lineage>
        <taxon>Eukaryota</taxon>
        <taxon>Metazoa</taxon>
        <taxon>Chordata</taxon>
        <taxon>Craniata</taxon>
        <taxon>Vertebrata</taxon>
        <taxon>Euteleostomi</taxon>
        <taxon>Mammalia</taxon>
        <taxon>Eutheria</taxon>
        <taxon>Laurasiatheria</taxon>
        <taxon>Chiroptera</taxon>
        <taxon>Yangochiroptera</taxon>
        <taxon>Phyllostomidae</taxon>
        <taxon>Phyllostominae</taxon>
        <taxon>Phyllostomus</taxon>
    </lineage>
</organism>
<dbReference type="AlphaFoldDB" id="A0A834DM95"/>
<sequence>MQESVSRTILYTPHNHVHFSLEKIRTVFQERVDRIRGKTPGPQGPRGRGGVVSVHSTGRTSAGTEGWLCWLDFGFAQRCPQDVLRSLCVTRKRTPARDVTDFLKKTKELHRSKNPLFLCKIPSPRATINDIKSLLMVRVCDVNQDPHNPVLHSVLLGK</sequence>
<feature type="region of interest" description="Disordered" evidence="1">
    <location>
        <begin position="35"/>
        <end position="56"/>
    </location>
</feature>
<evidence type="ECO:0000313" key="3">
    <source>
        <dbReference type="Proteomes" id="UP000664940"/>
    </source>
</evidence>
<gene>
    <name evidence="2" type="ORF">HJG60_008451</name>
</gene>
<comment type="caution">
    <text evidence="2">The sequence shown here is derived from an EMBL/GenBank/DDBJ whole genome shotgun (WGS) entry which is preliminary data.</text>
</comment>
<evidence type="ECO:0000313" key="2">
    <source>
        <dbReference type="EMBL" id="KAF6086256.1"/>
    </source>
</evidence>
<name>A0A834DM95_9CHIR</name>
<proteinExistence type="predicted"/>